<keyword evidence="3" id="KW-1185">Reference proteome</keyword>
<reference evidence="1" key="1">
    <citation type="submission" date="2023-06" db="EMBL/GenBank/DDBJ databases">
        <authorList>
            <person name="Kurt Z."/>
        </authorList>
    </citation>
    <scope>NUCLEOTIDE SEQUENCE</scope>
</reference>
<gene>
    <name evidence="2" type="ORF">HINF_LOCUS34519</name>
    <name evidence="1" type="ORF">HINF_LOCUS54079</name>
</gene>
<accession>A0AA86QUS1</accession>
<evidence type="ECO:0000313" key="3">
    <source>
        <dbReference type="Proteomes" id="UP001642409"/>
    </source>
</evidence>
<name>A0AA86QUS1_9EUKA</name>
<dbReference type="Proteomes" id="UP001642409">
    <property type="component" value="Unassembled WGS sequence"/>
</dbReference>
<evidence type="ECO:0000313" key="2">
    <source>
        <dbReference type="EMBL" id="CAL6032512.1"/>
    </source>
</evidence>
<organism evidence="1">
    <name type="scientific">Hexamita inflata</name>
    <dbReference type="NCBI Taxonomy" id="28002"/>
    <lineage>
        <taxon>Eukaryota</taxon>
        <taxon>Metamonada</taxon>
        <taxon>Diplomonadida</taxon>
        <taxon>Hexamitidae</taxon>
        <taxon>Hexamitinae</taxon>
        <taxon>Hexamita</taxon>
    </lineage>
</organism>
<dbReference type="EMBL" id="CATOUU010001007">
    <property type="protein sequence ID" value="CAI9966434.1"/>
    <property type="molecule type" value="Genomic_DNA"/>
</dbReference>
<comment type="caution">
    <text evidence="1">The sequence shown here is derived from an EMBL/GenBank/DDBJ whole genome shotgun (WGS) entry which is preliminary data.</text>
</comment>
<dbReference type="EMBL" id="CAXDID020000123">
    <property type="protein sequence ID" value="CAL6032512.1"/>
    <property type="molecule type" value="Genomic_DNA"/>
</dbReference>
<protein>
    <submittedName>
        <fullName evidence="2">Hypothetical_protein</fullName>
    </submittedName>
</protein>
<reference evidence="2 3" key="2">
    <citation type="submission" date="2024-07" db="EMBL/GenBank/DDBJ databases">
        <authorList>
            <person name="Akdeniz Z."/>
        </authorList>
    </citation>
    <scope>NUCLEOTIDE SEQUENCE [LARGE SCALE GENOMIC DNA]</scope>
</reference>
<evidence type="ECO:0000313" key="1">
    <source>
        <dbReference type="EMBL" id="CAI9966434.1"/>
    </source>
</evidence>
<sequence>MKAHKMIEYRANKSFARLPPQILSNNLSTPALVANSIGSQSNVSSIHLVNDQNVSKLQMNNSRKSSELSMDLSGSVDSEHQPIMQKLTESQCVLKQVEKLIASLQKGADIINTNMNQMETHLEKLRRYYFKLMLNEVKSLKK</sequence>
<proteinExistence type="predicted"/>
<dbReference type="AlphaFoldDB" id="A0AA86QUS1"/>